<evidence type="ECO:0000313" key="3">
    <source>
        <dbReference type="EMBL" id="SFP99840.1"/>
    </source>
</evidence>
<dbReference type="Pfam" id="PF03050">
    <property type="entry name" value="DDE_Tnp_IS66"/>
    <property type="match status" value="1"/>
</dbReference>
<dbReference type="EMBL" id="FOXA01000025">
    <property type="protein sequence ID" value="SFP99840.1"/>
    <property type="molecule type" value="Genomic_DNA"/>
</dbReference>
<dbReference type="NCBIfam" id="NF033517">
    <property type="entry name" value="transpos_IS66"/>
    <property type="match status" value="1"/>
</dbReference>
<keyword evidence="4" id="KW-1185">Reference proteome</keyword>
<dbReference type="Pfam" id="PF13817">
    <property type="entry name" value="DDE_Tnp_IS66_C"/>
    <property type="match status" value="1"/>
</dbReference>
<dbReference type="STRING" id="441119.SAMN04488047_1255"/>
<dbReference type="InterPro" id="IPR004291">
    <property type="entry name" value="Transposase_IS66_central"/>
</dbReference>
<dbReference type="Proteomes" id="UP000199356">
    <property type="component" value="Unassembled WGS sequence"/>
</dbReference>
<dbReference type="InterPro" id="IPR039552">
    <property type="entry name" value="IS66_C"/>
</dbReference>
<name>A0A1I5UX89_9RHOB</name>
<protein>
    <submittedName>
        <fullName evidence="3">Transposase</fullName>
    </submittedName>
</protein>
<sequence>MPLNRQAVVMARHGVPIDRSVLADWMGRTGTLIEPVVEHMAKALIQGSTRLCVDETTAPVLDPGRGKTKTGYLWAVLRDERGWNGPAPPGVVFHYRPGRKGEYADEILTGFNGTIQVDAYGGYTHLAKPDRQGGKPLKLAFCWAHGRRKLIKAKPKKGSPIVDEALVRIAALYKIEDAIRGLGPAHRRAVRQDLSRPLVDEFFTWVAAQAARVSRKSELGGALAYMLRRQEGFRLFLEDGRVDIDSNLVENAIRSPAMNRRNALFAGHDDGGRSWARFASLIGTCKMNGVEPYAYLRDLFTKLANGHLDKDIDELMPWAYAEASHPSQ</sequence>
<reference evidence="3 4" key="1">
    <citation type="submission" date="2016-10" db="EMBL/GenBank/DDBJ databases">
        <authorList>
            <person name="de Groot N.N."/>
        </authorList>
    </citation>
    <scope>NUCLEOTIDE SEQUENCE [LARGE SCALE GENOMIC DNA]</scope>
    <source>
        <strain evidence="3 4">DSM 19547</strain>
    </source>
</reference>
<proteinExistence type="predicted"/>
<gene>
    <name evidence="3" type="ORF">SAMN04488047_1255</name>
</gene>
<dbReference type="PANTHER" id="PTHR33678:SF1">
    <property type="entry name" value="BLL1576 PROTEIN"/>
    <property type="match status" value="1"/>
</dbReference>
<dbReference type="AlphaFoldDB" id="A0A1I5UX89"/>
<evidence type="ECO:0000313" key="4">
    <source>
        <dbReference type="Proteomes" id="UP000199356"/>
    </source>
</evidence>
<feature type="domain" description="Transposase IS66 C-terminal" evidence="2">
    <location>
        <begin position="280"/>
        <end position="318"/>
    </location>
</feature>
<dbReference type="InterPro" id="IPR052344">
    <property type="entry name" value="Transposase-related"/>
</dbReference>
<dbReference type="PANTHER" id="PTHR33678">
    <property type="entry name" value="BLL1576 PROTEIN"/>
    <property type="match status" value="1"/>
</dbReference>
<accession>A0A1I5UX89</accession>
<organism evidence="3 4">
    <name type="scientific">Tranquillimonas alkanivorans</name>
    <dbReference type="NCBI Taxonomy" id="441119"/>
    <lineage>
        <taxon>Bacteria</taxon>
        <taxon>Pseudomonadati</taxon>
        <taxon>Pseudomonadota</taxon>
        <taxon>Alphaproteobacteria</taxon>
        <taxon>Rhodobacterales</taxon>
        <taxon>Roseobacteraceae</taxon>
        <taxon>Tranquillimonas</taxon>
    </lineage>
</organism>
<feature type="domain" description="Transposase IS66 central" evidence="1">
    <location>
        <begin position="1"/>
        <end position="273"/>
    </location>
</feature>
<evidence type="ECO:0000259" key="2">
    <source>
        <dbReference type="Pfam" id="PF13817"/>
    </source>
</evidence>
<evidence type="ECO:0000259" key="1">
    <source>
        <dbReference type="Pfam" id="PF03050"/>
    </source>
</evidence>